<evidence type="ECO:0000313" key="1">
    <source>
        <dbReference type="EMBL" id="KAF8562749.1"/>
    </source>
</evidence>
<proteinExistence type="predicted"/>
<accession>A0A8T0D4G5</accession>
<keyword evidence="2" id="KW-1185">Reference proteome</keyword>
<organism evidence="1 2">
    <name type="scientific">Paragonimus westermani</name>
    <dbReference type="NCBI Taxonomy" id="34504"/>
    <lineage>
        <taxon>Eukaryota</taxon>
        <taxon>Metazoa</taxon>
        <taxon>Spiralia</taxon>
        <taxon>Lophotrochozoa</taxon>
        <taxon>Platyhelminthes</taxon>
        <taxon>Trematoda</taxon>
        <taxon>Digenea</taxon>
        <taxon>Plagiorchiida</taxon>
        <taxon>Troglotremata</taxon>
        <taxon>Troglotrematidae</taxon>
        <taxon>Paragonimus</taxon>
    </lineage>
</organism>
<dbReference type="AlphaFoldDB" id="A0A8T0D4G5"/>
<sequence>MKVVTPYVTLVSRERRRKRWNRRLESGYLTHETEKVDGNSGRKIIRTRASKLQFNKSDTRQRYTICMGKEDQ</sequence>
<reference evidence="1 2" key="1">
    <citation type="submission" date="2019-07" db="EMBL/GenBank/DDBJ databases">
        <title>Annotation for the trematode Paragonimus westermani.</title>
        <authorList>
            <person name="Choi Y.-J."/>
        </authorList>
    </citation>
    <scope>NUCLEOTIDE SEQUENCE [LARGE SCALE GENOMIC DNA]</scope>
    <source>
        <strain evidence="1">180907_Pwestermani</strain>
    </source>
</reference>
<gene>
    <name evidence="1" type="ORF">P879_11944</name>
</gene>
<dbReference type="EMBL" id="JTDF01017388">
    <property type="protein sequence ID" value="KAF8562749.1"/>
    <property type="molecule type" value="Genomic_DNA"/>
</dbReference>
<dbReference type="Proteomes" id="UP000699462">
    <property type="component" value="Unassembled WGS sequence"/>
</dbReference>
<name>A0A8T0D4G5_9TREM</name>
<evidence type="ECO:0000313" key="2">
    <source>
        <dbReference type="Proteomes" id="UP000699462"/>
    </source>
</evidence>
<comment type="caution">
    <text evidence="1">The sequence shown here is derived from an EMBL/GenBank/DDBJ whole genome shotgun (WGS) entry which is preliminary data.</text>
</comment>
<protein>
    <submittedName>
        <fullName evidence="1">Uncharacterized protein</fullName>
    </submittedName>
</protein>